<evidence type="ECO:0000313" key="3">
    <source>
        <dbReference type="Proteomes" id="UP000693946"/>
    </source>
</evidence>
<feature type="compositionally biased region" description="Basic and acidic residues" evidence="1">
    <location>
        <begin position="1"/>
        <end position="21"/>
    </location>
</feature>
<feature type="region of interest" description="Disordered" evidence="1">
    <location>
        <begin position="1"/>
        <end position="34"/>
    </location>
</feature>
<protein>
    <submittedName>
        <fullName evidence="2">Uncharacterized protein</fullName>
    </submittedName>
</protein>
<proteinExistence type="predicted"/>
<dbReference type="Proteomes" id="UP000693946">
    <property type="component" value="Linkage Group LG15"/>
</dbReference>
<evidence type="ECO:0000256" key="1">
    <source>
        <dbReference type="SAM" id="MobiDB-lite"/>
    </source>
</evidence>
<reference evidence="2 3" key="1">
    <citation type="journal article" date="2021" name="Sci. Rep.">
        <title>Chromosome anchoring in Senegalese sole (Solea senegalensis) reveals sex-associated markers and genome rearrangements in flatfish.</title>
        <authorList>
            <person name="Guerrero-Cozar I."/>
            <person name="Gomez-Garrido J."/>
            <person name="Berbel C."/>
            <person name="Martinez-Blanch J.F."/>
            <person name="Alioto T."/>
            <person name="Claros M.G."/>
            <person name="Gagnaire P.A."/>
            <person name="Manchado M."/>
        </authorList>
    </citation>
    <scope>NUCLEOTIDE SEQUENCE [LARGE SCALE GENOMIC DNA]</scope>
    <source>
        <strain evidence="2">Sse05_10M</strain>
    </source>
</reference>
<organism evidence="2 3">
    <name type="scientific">Solea senegalensis</name>
    <name type="common">Senegalese sole</name>
    <dbReference type="NCBI Taxonomy" id="28829"/>
    <lineage>
        <taxon>Eukaryota</taxon>
        <taxon>Metazoa</taxon>
        <taxon>Chordata</taxon>
        <taxon>Craniata</taxon>
        <taxon>Vertebrata</taxon>
        <taxon>Euteleostomi</taxon>
        <taxon>Actinopterygii</taxon>
        <taxon>Neopterygii</taxon>
        <taxon>Teleostei</taxon>
        <taxon>Neoteleostei</taxon>
        <taxon>Acanthomorphata</taxon>
        <taxon>Carangaria</taxon>
        <taxon>Pleuronectiformes</taxon>
        <taxon>Pleuronectoidei</taxon>
        <taxon>Soleidae</taxon>
        <taxon>Solea</taxon>
    </lineage>
</organism>
<evidence type="ECO:0000313" key="2">
    <source>
        <dbReference type="EMBL" id="KAG7512869.1"/>
    </source>
</evidence>
<dbReference type="EMBL" id="JAGKHQ010000007">
    <property type="protein sequence ID" value="KAG7512869.1"/>
    <property type="molecule type" value="Genomic_DNA"/>
</dbReference>
<dbReference type="AlphaFoldDB" id="A0AAV6S6T7"/>
<comment type="caution">
    <text evidence="2">The sequence shown here is derived from an EMBL/GenBank/DDBJ whole genome shotgun (WGS) entry which is preliminary data.</text>
</comment>
<keyword evidence="3" id="KW-1185">Reference proteome</keyword>
<gene>
    <name evidence="2" type="ORF">JOB18_041914</name>
</gene>
<accession>A0AAV6S6T7</accession>
<name>A0AAV6S6T7_SOLSE</name>
<sequence length="63" mass="6860">MTGDDTAPKGGERETERERKSFSVAADLTPTSTSKPVRWMSYTSTAYTPVSLSHSLCTSSVCR</sequence>